<dbReference type="InterPro" id="IPR027417">
    <property type="entry name" value="P-loop_NTPase"/>
</dbReference>
<dbReference type="PANTHER" id="PTHR12169:SF6">
    <property type="entry name" value="AFG1-LIKE ATPASE"/>
    <property type="match status" value="1"/>
</dbReference>
<dbReference type="RefSeq" id="WP_005187050.1">
    <property type="nucleotide sequence ID" value="NZ_CP045804.1"/>
</dbReference>
<dbReference type="NCBIfam" id="NF040713">
    <property type="entry name" value="ZapE"/>
    <property type="match status" value="1"/>
</dbReference>
<accession>A0A857MDF4</accession>
<dbReference type="GO" id="GO:0051301">
    <property type="term" value="P:cell division"/>
    <property type="evidence" value="ECO:0007669"/>
    <property type="project" value="UniProtKB-KW"/>
</dbReference>
<organism evidence="1">
    <name type="scientific">Gordonia amarae</name>
    <dbReference type="NCBI Taxonomy" id="36821"/>
    <lineage>
        <taxon>Bacteria</taxon>
        <taxon>Bacillati</taxon>
        <taxon>Actinomycetota</taxon>
        <taxon>Actinomycetes</taxon>
        <taxon>Mycobacteriales</taxon>
        <taxon>Gordoniaceae</taxon>
        <taxon>Gordonia</taxon>
    </lineage>
</organism>
<reference evidence="1" key="1">
    <citation type="journal article" date="2021" name="Nat. Microbiol.">
        <title>Cocultivation of an ultrasmall environmental parasitic bacterium with lytic ability against bacteria associated with wastewater foams.</title>
        <authorList>
            <person name="Batinovic S."/>
            <person name="Rose J.J.A."/>
            <person name="Ratcliffe J."/>
            <person name="Seviour R.J."/>
            <person name="Petrovski S."/>
        </authorList>
    </citation>
    <scope>NUCLEOTIDE SEQUENCE</scope>
    <source>
        <strain evidence="1">CON44</strain>
    </source>
</reference>
<dbReference type="Gene3D" id="3.40.50.300">
    <property type="entry name" value="P-loop containing nucleotide triphosphate hydrolases"/>
    <property type="match status" value="1"/>
</dbReference>
<dbReference type="SUPFAM" id="SSF52540">
    <property type="entry name" value="P-loop containing nucleoside triphosphate hydrolases"/>
    <property type="match status" value="1"/>
</dbReference>
<dbReference type="PANTHER" id="PTHR12169">
    <property type="entry name" value="ATPASE N2B"/>
    <property type="match status" value="1"/>
</dbReference>
<proteinExistence type="predicted"/>
<name>A0A857MDF4_9ACTN</name>
<dbReference type="Pfam" id="PF03969">
    <property type="entry name" value="AFG1_ATPase"/>
    <property type="match status" value="1"/>
</dbReference>
<keyword evidence="1" id="KW-0132">Cell division</keyword>
<sequence>MNLLRRHSPGSSATALAARTAPLFQESVAASGIAFDDAQLGAVAAITESTRTGIYLHGTTGRGKTDLATRYFDAIPGENNVRMHFHGFLDDVQARIAHERISHRDAIRSIIGTAPAVFFDEFHVHDVADAIYLTELLRTLCDGRTLVVATSNYAPADLMPNPLFHHRFLTAIDIITRSLTVVPIGDGPDYRTRVTHTDNGFASGYWLSPLARQNSSERIPLHSDGIACHATHTESRTATFTFTEICERPIGTRQYLWLAHHFNAITIVEVPDLATADRDALMRLTNLIDVLYDRDIRVDVHAAGPPDRLLDAQPPPLDAARTVSRLATLRAIG</sequence>
<keyword evidence="1" id="KW-0131">Cell cycle</keyword>
<dbReference type="AlphaFoldDB" id="A0A857MDF4"/>
<dbReference type="GO" id="GO:0005524">
    <property type="term" value="F:ATP binding"/>
    <property type="evidence" value="ECO:0007669"/>
    <property type="project" value="InterPro"/>
</dbReference>
<evidence type="ECO:0000313" key="1">
    <source>
        <dbReference type="EMBL" id="QHN40218.1"/>
    </source>
</evidence>
<protein>
    <submittedName>
        <fullName evidence="1">Cell division protein ZapE</fullName>
    </submittedName>
</protein>
<dbReference type="EMBL" id="CP045810">
    <property type="protein sequence ID" value="QHN40218.1"/>
    <property type="molecule type" value="Genomic_DNA"/>
</dbReference>
<gene>
    <name evidence="1" type="primary">zapE</name>
    <name evidence="1" type="ORF">GII30_14635</name>
</gene>
<dbReference type="InterPro" id="IPR005654">
    <property type="entry name" value="ATPase_AFG1-like"/>
</dbReference>
<dbReference type="GO" id="GO:0016887">
    <property type="term" value="F:ATP hydrolysis activity"/>
    <property type="evidence" value="ECO:0007669"/>
    <property type="project" value="InterPro"/>
</dbReference>
<dbReference type="GO" id="GO:0005737">
    <property type="term" value="C:cytoplasm"/>
    <property type="evidence" value="ECO:0007669"/>
    <property type="project" value="TreeGrafter"/>
</dbReference>